<reference evidence="1 2" key="1">
    <citation type="submission" date="2020-04" db="EMBL/GenBank/DDBJ databases">
        <title>Perkinsus olseni comparative genomics.</title>
        <authorList>
            <person name="Bogema D.R."/>
        </authorList>
    </citation>
    <scope>NUCLEOTIDE SEQUENCE [LARGE SCALE GENOMIC DNA]</scope>
    <source>
        <strain evidence="1 2">ATCC PRA-207</strain>
    </source>
</reference>
<dbReference type="Proteomes" id="UP000553632">
    <property type="component" value="Unassembled WGS sequence"/>
</dbReference>
<sequence>MRPKLGRAADKLEVILGDYGGSGPAPLMDQHSYIQMSAVDKLTRDSFQEGGTFTYCAEVYNDDVDLNEGGRGLAADAGGGRELCISVPGGHLHLTVDYGE</sequence>
<dbReference type="EMBL" id="JABANO010033709">
    <property type="protein sequence ID" value="KAF4706359.1"/>
    <property type="molecule type" value="Genomic_DNA"/>
</dbReference>
<protein>
    <submittedName>
        <fullName evidence="1">Uncharacterized protein</fullName>
    </submittedName>
</protein>
<evidence type="ECO:0000313" key="2">
    <source>
        <dbReference type="Proteomes" id="UP000553632"/>
    </source>
</evidence>
<organism evidence="1 2">
    <name type="scientific">Perkinsus olseni</name>
    <name type="common">Perkinsus atlanticus</name>
    <dbReference type="NCBI Taxonomy" id="32597"/>
    <lineage>
        <taxon>Eukaryota</taxon>
        <taxon>Sar</taxon>
        <taxon>Alveolata</taxon>
        <taxon>Perkinsozoa</taxon>
        <taxon>Perkinsea</taxon>
        <taxon>Perkinsida</taxon>
        <taxon>Perkinsidae</taxon>
        <taxon>Perkinsus</taxon>
    </lineage>
</organism>
<accession>A0A7J6QCS1</accession>
<comment type="caution">
    <text evidence="1">The sequence shown here is derived from an EMBL/GenBank/DDBJ whole genome shotgun (WGS) entry which is preliminary data.</text>
</comment>
<gene>
    <name evidence="1" type="ORF">FOZ63_002883</name>
</gene>
<dbReference type="AlphaFoldDB" id="A0A7J6QCS1"/>
<evidence type="ECO:0000313" key="1">
    <source>
        <dbReference type="EMBL" id="KAF4706359.1"/>
    </source>
</evidence>
<name>A0A7J6QCS1_PEROL</name>
<proteinExistence type="predicted"/>
<keyword evidence="2" id="KW-1185">Reference proteome</keyword>